<keyword evidence="10 12" id="KW-1015">Disulfide bond</keyword>
<dbReference type="PANTHER" id="PTHR13802:SF52">
    <property type="entry name" value="MUCIN-4"/>
    <property type="match status" value="1"/>
</dbReference>
<evidence type="ECO:0000256" key="14">
    <source>
        <dbReference type="SAM" id="SignalP"/>
    </source>
</evidence>
<dbReference type="PANTHER" id="PTHR13802">
    <property type="entry name" value="MUCIN 4-RELATED"/>
    <property type="match status" value="1"/>
</dbReference>
<comment type="caution">
    <text evidence="12">Lacks conserved residue(s) required for the propagation of feature annotation.</text>
</comment>
<evidence type="ECO:0000256" key="10">
    <source>
        <dbReference type="ARBA" id="ARBA00023157"/>
    </source>
</evidence>
<dbReference type="PROSITE" id="PS50026">
    <property type="entry name" value="EGF_3"/>
    <property type="match status" value="1"/>
</dbReference>
<evidence type="ECO:0000256" key="3">
    <source>
        <dbReference type="ARBA" id="ARBA00022536"/>
    </source>
</evidence>
<dbReference type="Pfam" id="PF00050">
    <property type="entry name" value="Kazal_1"/>
    <property type="match status" value="1"/>
</dbReference>
<dbReference type="SUPFAM" id="SSF100895">
    <property type="entry name" value="Kazal-type serine protease inhibitors"/>
    <property type="match status" value="1"/>
</dbReference>
<evidence type="ECO:0000256" key="5">
    <source>
        <dbReference type="ARBA" id="ARBA00022729"/>
    </source>
</evidence>
<feature type="signal peptide" evidence="14">
    <location>
        <begin position="1"/>
        <end position="18"/>
    </location>
</feature>
<dbReference type="SUPFAM" id="SSF57196">
    <property type="entry name" value="EGF/Laminin"/>
    <property type="match status" value="1"/>
</dbReference>
<keyword evidence="7" id="KW-0106">Calcium</keyword>
<dbReference type="Gene3D" id="3.30.60.30">
    <property type="match status" value="1"/>
</dbReference>
<sequence>MYFGQICIFWTLFAVVAGQNNPTKDNNELAEEICKGRCIDLKDNCGIMLGCGDVQFDVSKHCPETCETFSLGSLIEVSGAETLPQEDDGMPVRTIRKPFKLFNTVEDKIFIATNGYITFGESENSRDWTWPSIISKKITMVAPYFLDLYNVNPLESNIQYREMEKGDPNSADLFAALNKEIGKRRLNFDIQNVIAVTYNNVQVYATVHRNKHHTFQVIFANDGEDTYVIFNYEKTPEMTSPFSVGISGIYEDGNICADKRNIFKDIPHFELPLNTNTDVAGRYVYSLTSCDFADFCEVDPCQNNGVCKSFDNGFTCACPPGFSGERCEIAPSTSIAAVSSSISSSMQMSSQMYSSMAMSSAMSSIASSEMSSSMSASIEMSMSSSMPMSSSMSIGQSMSSSSSMSLYASMDMSSTMLQSMAMSSSMSPSVSMSSSMSPDVSMEISSSKSPDMSMEISSSMSPSASMYMSSSMSPSASLEMSSSMSMIPSVSSMAPTESLGMSSSMKMSSSVSVMQSMAPSSSMGISSSMISPSPSPSVLPKPTVVLSTKLNGEKVPIVNTSKAFESHTHHIKQAVSQNANIFAEVEYKKHPVQVFLTNLEMNDKKFSYTFVPGIKELNEKSDNLNLLYMDQNDFIGHRQHIQSSFRNHFYRPGQENCETVSFSPVMASVPSVKITPRAYPPQNGHAVAETMFYSWLRNVTREHFTFCVREVIPYGDLVFARTNWVAVSSMITDNSSFVENYHIDIPKGDHCVKQVLHHRYLKEPVVFVSAESAIDKQSSMAAPLAWVEEADDNRIEVCLRSSNSDCPDSEIHGKVHVIIKGQMNPCDKLTCEDGVSECKVDADGQGYCACLESGPAFHPVCGSDRNTYKSSCFLAKHNTEHKTNVEKDHDGQCVHSPMLSGNAQLKRDAELPDVYCNYIEFPKHAFVPSKSIHVFLTMAWGKYHGNQSMNDAAASWSEDVTSSGFQACAVVAGRHSLSYNKNLSVYWVAVQKDTPEQKVGAVNFGTWYTGSRCEKLPESYVPGTYIWSSVEHTKRRNFMNAMTVWIEEQYNSKNKTTVYYACARELQNFDGTHEGIKVHYMLQDATHVAPVVSAFTPVEFQGGNIPVGEQMPPVCQTYSFNQQSPKLEYPNLVASVIFKGSMESSPSVRFSKRDPVSWVQDVNDSNITICLKSVRMSEMKENFHVSFLTLPKLCDEKAHYFNGSCYRHMGDTMYGTFEASQLCPFNHNAGHMMALESEIEGSYMKYRLGGNNQTVWNDLGVDNGVWSFSRSNSPYRNWLKDEPKSEIQNNGAAVIVYENDGVNPIVYGWKADQFVTAKAQLICEKKSLA</sequence>
<evidence type="ECO:0000256" key="2">
    <source>
        <dbReference type="ARBA" id="ARBA00022475"/>
    </source>
</evidence>
<evidence type="ECO:0000259" key="16">
    <source>
        <dbReference type="PROSITE" id="PS50041"/>
    </source>
</evidence>
<dbReference type="SMART" id="SM00280">
    <property type="entry name" value="KAZAL"/>
    <property type="match status" value="1"/>
</dbReference>
<dbReference type="CDD" id="cd00104">
    <property type="entry name" value="KAZAL_FS"/>
    <property type="match status" value="1"/>
</dbReference>
<keyword evidence="11" id="KW-0325">Glycoprotein</keyword>
<evidence type="ECO:0000256" key="12">
    <source>
        <dbReference type="PROSITE-ProRule" id="PRU00076"/>
    </source>
</evidence>
<dbReference type="InterPro" id="IPR003886">
    <property type="entry name" value="NIDO_dom"/>
</dbReference>
<dbReference type="InterPro" id="IPR001881">
    <property type="entry name" value="EGF-like_Ca-bd_dom"/>
</dbReference>
<evidence type="ECO:0000256" key="8">
    <source>
        <dbReference type="ARBA" id="ARBA00022989"/>
    </source>
</evidence>
<evidence type="ECO:0000259" key="15">
    <source>
        <dbReference type="PROSITE" id="PS50026"/>
    </source>
</evidence>
<keyword evidence="5 14" id="KW-0732">Signal</keyword>
<name>A0A7M5V0I5_9CNID</name>
<dbReference type="GeneID" id="136807235"/>
<evidence type="ECO:0000256" key="1">
    <source>
        <dbReference type="ARBA" id="ARBA00004251"/>
    </source>
</evidence>
<keyword evidence="2" id="KW-1003">Cell membrane</keyword>
<dbReference type="Gene3D" id="2.10.25.10">
    <property type="entry name" value="Laminin"/>
    <property type="match status" value="1"/>
</dbReference>
<dbReference type="InterPro" id="IPR001304">
    <property type="entry name" value="C-type_lectin-like"/>
</dbReference>
<dbReference type="SMART" id="SM00181">
    <property type="entry name" value="EGF"/>
    <property type="match status" value="1"/>
</dbReference>
<reference evidence="18" key="1">
    <citation type="submission" date="2021-01" db="UniProtKB">
        <authorList>
            <consortium name="EnsemblMetazoa"/>
        </authorList>
    </citation>
    <scope>IDENTIFICATION</scope>
</reference>
<keyword evidence="9" id="KW-0472">Membrane</keyword>
<evidence type="ECO:0000313" key="19">
    <source>
        <dbReference type="Proteomes" id="UP000594262"/>
    </source>
</evidence>
<dbReference type="PROSITE" id="PS00022">
    <property type="entry name" value="EGF_1"/>
    <property type="match status" value="1"/>
</dbReference>
<dbReference type="Pfam" id="PF00008">
    <property type="entry name" value="EGF"/>
    <property type="match status" value="1"/>
</dbReference>
<proteinExistence type="predicted"/>
<evidence type="ECO:0000256" key="13">
    <source>
        <dbReference type="SAM" id="MobiDB-lite"/>
    </source>
</evidence>
<dbReference type="PROSITE" id="PS51465">
    <property type="entry name" value="KAZAL_2"/>
    <property type="match status" value="1"/>
</dbReference>
<dbReference type="InterPro" id="IPR036058">
    <property type="entry name" value="Kazal_dom_sf"/>
</dbReference>
<feature type="domain" description="C-type lectin" evidence="16">
    <location>
        <begin position="1201"/>
        <end position="1324"/>
    </location>
</feature>
<dbReference type="GO" id="GO:0023052">
    <property type="term" value="P:signaling"/>
    <property type="evidence" value="ECO:0007669"/>
    <property type="project" value="UniProtKB-ARBA"/>
</dbReference>
<keyword evidence="4" id="KW-0812">Transmembrane</keyword>
<dbReference type="OrthoDB" id="5947144at2759"/>
<evidence type="ECO:0000256" key="4">
    <source>
        <dbReference type="ARBA" id="ARBA00022692"/>
    </source>
</evidence>
<dbReference type="Gene3D" id="3.10.100.10">
    <property type="entry name" value="Mannose-Binding Protein A, subunit A"/>
    <property type="match status" value="1"/>
</dbReference>
<feature type="region of interest" description="Disordered" evidence="13">
    <location>
        <begin position="427"/>
        <end position="460"/>
    </location>
</feature>
<keyword evidence="6" id="KW-0677">Repeat</keyword>
<dbReference type="InterPro" id="IPR016186">
    <property type="entry name" value="C-type_lectin-like/link_sf"/>
</dbReference>
<feature type="domain" description="EGF-like" evidence="15">
    <location>
        <begin position="292"/>
        <end position="328"/>
    </location>
</feature>
<feature type="domain" description="Kazal-like" evidence="17">
    <location>
        <begin position="832"/>
        <end position="895"/>
    </location>
</feature>
<dbReference type="FunFam" id="2.10.25.10:FF:000391">
    <property type="entry name" value="Weary, isoform C"/>
    <property type="match status" value="1"/>
</dbReference>
<dbReference type="CDD" id="cd00037">
    <property type="entry name" value="CLECT"/>
    <property type="match status" value="1"/>
</dbReference>
<evidence type="ECO:0000256" key="11">
    <source>
        <dbReference type="ARBA" id="ARBA00023180"/>
    </source>
</evidence>
<dbReference type="GO" id="GO:0007154">
    <property type="term" value="P:cell communication"/>
    <property type="evidence" value="ECO:0007669"/>
    <property type="project" value="UniProtKB-ARBA"/>
</dbReference>
<dbReference type="InterPro" id="IPR016187">
    <property type="entry name" value="CTDL_fold"/>
</dbReference>
<evidence type="ECO:0000313" key="18">
    <source>
        <dbReference type="EnsemblMetazoa" id="CLYHEMP001369.1"/>
    </source>
</evidence>
<dbReference type="InterPro" id="IPR000742">
    <property type="entry name" value="EGF"/>
</dbReference>
<organism evidence="18 19">
    <name type="scientific">Clytia hemisphaerica</name>
    <dbReference type="NCBI Taxonomy" id="252671"/>
    <lineage>
        <taxon>Eukaryota</taxon>
        <taxon>Metazoa</taxon>
        <taxon>Cnidaria</taxon>
        <taxon>Hydrozoa</taxon>
        <taxon>Hydroidolina</taxon>
        <taxon>Leptothecata</taxon>
        <taxon>Obeliida</taxon>
        <taxon>Clytiidae</taxon>
        <taxon>Clytia</taxon>
    </lineage>
</organism>
<feature type="disulfide bond" evidence="12">
    <location>
        <begin position="318"/>
        <end position="327"/>
    </location>
</feature>
<dbReference type="CDD" id="cd00054">
    <property type="entry name" value="EGF_CA"/>
    <property type="match status" value="1"/>
</dbReference>
<comment type="subcellular location">
    <subcellularLocation>
        <location evidence="1">Cell membrane</location>
        <topology evidence="1">Single-pass type I membrane protein</topology>
    </subcellularLocation>
</comment>
<keyword evidence="3 12" id="KW-0245">EGF-like domain</keyword>
<evidence type="ECO:0000256" key="9">
    <source>
        <dbReference type="ARBA" id="ARBA00023136"/>
    </source>
</evidence>
<keyword evidence="8" id="KW-1133">Transmembrane helix</keyword>
<dbReference type="SUPFAM" id="SSF56436">
    <property type="entry name" value="C-type lectin-like"/>
    <property type="match status" value="1"/>
</dbReference>
<dbReference type="InterPro" id="IPR002350">
    <property type="entry name" value="Kazal_dom"/>
</dbReference>
<dbReference type="Pfam" id="PF06119">
    <property type="entry name" value="NIDO"/>
    <property type="match status" value="1"/>
</dbReference>
<dbReference type="GO" id="GO:0005886">
    <property type="term" value="C:plasma membrane"/>
    <property type="evidence" value="ECO:0007669"/>
    <property type="project" value="UniProtKB-SubCell"/>
</dbReference>
<dbReference type="SMART" id="SM00179">
    <property type="entry name" value="EGF_CA"/>
    <property type="match status" value="1"/>
</dbReference>
<feature type="chain" id="PRO_5029716586" evidence="14">
    <location>
        <begin position="19"/>
        <end position="1329"/>
    </location>
</feature>
<dbReference type="PROSITE" id="PS50041">
    <property type="entry name" value="C_TYPE_LECTIN_2"/>
    <property type="match status" value="1"/>
</dbReference>
<dbReference type="InterPro" id="IPR051495">
    <property type="entry name" value="Epithelial_Barrier/Signaling"/>
</dbReference>
<evidence type="ECO:0000259" key="17">
    <source>
        <dbReference type="PROSITE" id="PS51465"/>
    </source>
</evidence>
<dbReference type="Proteomes" id="UP000594262">
    <property type="component" value="Unplaced"/>
</dbReference>
<dbReference type="GO" id="GO:0007160">
    <property type="term" value="P:cell-matrix adhesion"/>
    <property type="evidence" value="ECO:0007669"/>
    <property type="project" value="InterPro"/>
</dbReference>
<evidence type="ECO:0000256" key="6">
    <source>
        <dbReference type="ARBA" id="ARBA00022737"/>
    </source>
</evidence>
<dbReference type="GO" id="GO:0005509">
    <property type="term" value="F:calcium ion binding"/>
    <property type="evidence" value="ECO:0007669"/>
    <property type="project" value="InterPro"/>
</dbReference>
<evidence type="ECO:0000256" key="7">
    <source>
        <dbReference type="ARBA" id="ARBA00022837"/>
    </source>
</evidence>
<accession>A0A7M5V0I5</accession>
<dbReference type="PROSITE" id="PS01186">
    <property type="entry name" value="EGF_2"/>
    <property type="match status" value="1"/>
</dbReference>
<dbReference type="RefSeq" id="XP_066919933.1">
    <property type="nucleotide sequence ID" value="XM_067063832.1"/>
</dbReference>
<keyword evidence="19" id="KW-1185">Reference proteome</keyword>
<protein>
    <submittedName>
        <fullName evidence="18">Uncharacterized protein</fullName>
    </submittedName>
</protein>
<dbReference type="EnsemblMetazoa" id="CLYHEMT001369.1">
    <property type="protein sequence ID" value="CLYHEMP001369.1"/>
    <property type="gene ID" value="CLYHEMG001369"/>
</dbReference>
<dbReference type="SMART" id="SM00539">
    <property type="entry name" value="NIDO"/>
    <property type="match status" value="1"/>
</dbReference>